<feature type="transmembrane region" description="Helical" evidence="6">
    <location>
        <begin position="713"/>
        <end position="736"/>
    </location>
</feature>
<keyword evidence="4 6" id="KW-1133">Transmembrane helix</keyword>
<reference evidence="8 9" key="1">
    <citation type="submission" date="2018-12" db="EMBL/GenBank/DDBJ databases">
        <title>Hymenobacter gummosus sp. nov., isolated from a spring.</title>
        <authorList>
            <person name="Nie L."/>
        </authorList>
    </citation>
    <scope>NUCLEOTIDE SEQUENCE [LARGE SCALE GENOMIC DNA]</scope>
    <source>
        <strain evidence="8 9">KCTC 52166</strain>
    </source>
</reference>
<gene>
    <name evidence="8" type="ORF">EJV47_18330</name>
</gene>
<keyword evidence="9" id="KW-1185">Reference proteome</keyword>
<evidence type="ECO:0000256" key="5">
    <source>
        <dbReference type="ARBA" id="ARBA00023136"/>
    </source>
</evidence>
<evidence type="ECO:0000259" key="7">
    <source>
        <dbReference type="PROSITE" id="PS50156"/>
    </source>
</evidence>
<evidence type="ECO:0000313" key="8">
    <source>
        <dbReference type="EMBL" id="RTQ47877.1"/>
    </source>
</evidence>
<evidence type="ECO:0000256" key="6">
    <source>
        <dbReference type="SAM" id="Phobius"/>
    </source>
</evidence>
<comment type="caution">
    <text evidence="8">The sequence shown here is derived from an EMBL/GenBank/DDBJ whole genome shotgun (WGS) entry which is preliminary data.</text>
</comment>
<dbReference type="PANTHER" id="PTHR33406">
    <property type="entry name" value="MEMBRANE PROTEIN MJ1562-RELATED"/>
    <property type="match status" value="1"/>
</dbReference>
<evidence type="ECO:0000256" key="3">
    <source>
        <dbReference type="ARBA" id="ARBA00022692"/>
    </source>
</evidence>
<evidence type="ECO:0000256" key="1">
    <source>
        <dbReference type="ARBA" id="ARBA00004651"/>
    </source>
</evidence>
<dbReference type="Proteomes" id="UP000282184">
    <property type="component" value="Unassembled WGS sequence"/>
</dbReference>
<proteinExistence type="predicted"/>
<feature type="domain" description="SSD" evidence="7">
    <location>
        <begin position="241"/>
        <end position="360"/>
    </location>
</feature>
<dbReference type="PROSITE" id="PS50156">
    <property type="entry name" value="SSD"/>
    <property type="match status" value="2"/>
</dbReference>
<feature type="transmembrane region" description="Helical" evidence="6">
    <location>
        <begin position="259"/>
        <end position="280"/>
    </location>
</feature>
<keyword evidence="5 6" id="KW-0472">Membrane</keyword>
<feature type="domain" description="SSD" evidence="7">
    <location>
        <begin position="611"/>
        <end position="738"/>
    </location>
</feature>
<feature type="transmembrane region" description="Helical" evidence="6">
    <location>
        <begin position="310"/>
        <end position="331"/>
    </location>
</feature>
<accession>A0A3S0K3N3</accession>
<dbReference type="InterPro" id="IPR050545">
    <property type="entry name" value="Mycobact_MmpL"/>
</dbReference>
<feature type="transmembrane region" description="Helical" evidence="6">
    <location>
        <begin position="337"/>
        <end position="360"/>
    </location>
</feature>
<dbReference type="SUPFAM" id="SSF82866">
    <property type="entry name" value="Multidrug efflux transporter AcrB transmembrane domain"/>
    <property type="match status" value="2"/>
</dbReference>
<sequence>MIELLYRLRFGLLGLLLLAAVLLWPGVQRAVQVDNSLEAWFLQNDPALRAYQDFQQRFGNDEVIIVATHDARGLLTSDYFQRFQELSRALESLPAVAAVIGPGNATVPTRAGLLGSGSRPLLPAPPAQVRRTLQQHPLLQEQLFSPDFRTARFVVVLRRLPDFDARRGEILAAVESTVHRHLPPGQTYLGGVGVIFAGLNALSQHDFGLFLGLGYLLMFTVLALLYRNAWLLLYVLGIVGLATYLTLGAYGALGYRLNLMTVLLPVVLILLGIMDAMHVINERNLVAEHGPGLSDRETALLALQRTFSPCLATMLTTVAGFLALVTSPMAILRNFGLFAALGIALCLVLTFVLGAIILPLTRPAPRATRAASLGLARFYSSILTHKGRFTALSAALVLLAAAGLFWLKSDTYTLGYFPQGHRVVQDHQRLEATWGPYLPLELLVEPRPGHQLHDAALVQATAAFADSARRLPGVGRVFGFHSLYEAGLAAQFPGRGRAALGSQSLLRAVDQQLATDYPQLAGQFIHRGSGTGRITVSGRMLTARQLTAKTDTLLGLARRTLGSVATVRPAGYQPLYARIVEYVTTSQTESLLLSILTVSALVWLYVRSLRLALLTVLPNLFPVLVLLGLMGWLGIRLDTATASIAAIVLGLCVDDTVHYIHHYRQARRSGQPPHAARLGTITHVGPTIVLTSVVLFLGYAVMGLGALKTVQLFGLLTAVSVAAALFGEIVIFPLVLERFDREPAAKADRP</sequence>
<evidence type="ECO:0000256" key="4">
    <source>
        <dbReference type="ARBA" id="ARBA00022989"/>
    </source>
</evidence>
<name>A0A3S0K3N3_9BACT</name>
<dbReference type="Gene3D" id="1.20.1640.10">
    <property type="entry name" value="Multidrug efflux transporter AcrB transmembrane domain"/>
    <property type="match status" value="2"/>
</dbReference>
<dbReference type="AlphaFoldDB" id="A0A3S0K3N3"/>
<comment type="subcellular location">
    <subcellularLocation>
        <location evidence="1">Cell membrane</location>
        <topology evidence="1">Multi-pass membrane protein</topology>
    </subcellularLocation>
</comment>
<dbReference type="Pfam" id="PF02460">
    <property type="entry name" value="Patched"/>
    <property type="match status" value="1"/>
</dbReference>
<dbReference type="RefSeq" id="WP_126694635.1">
    <property type="nucleotide sequence ID" value="NZ_RXOF01000011.1"/>
</dbReference>
<dbReference type="InterPro" id="IPR000731">
    <property type="entry name" value="SSD"/>
</dbReference>
<dbReference type="EMBL" id="RXOF01000011">
    <property type="protein sequence ID" value="RTQ47877.1"/>
    <property type="molecule type" value="Genomic_DNA"/>
</dbReference>
<keyword evidence="3 6" id="KW-0812">Transmembrane</keyword>
<feature type="transmembrane region" description="Helical" evidence="6">
    <location>
        <begin position="613"/>
        <end position="635"/>
    </location>
</feature>
<dbReference type="InterPro" id="IPR003392">
    <property type="entry name" value="PTHD_SSD"/>
</dbReference>
<evidence type="ECO:0000256" key="2">
    <source>
        <dbReference type="ARBA" id="ARBA00022475"/>
    </source>
</evidence>
<feature type="transmembrane region" description="Helical" evidence="6">
    <location>
        <begin position="231"/>
        <end position="253"/>
    </location>
</feature>
<feature type="transmembrane region" description="Helical" evidence="6">
    <location>
        <begin position="641"/>
        <end position="660"/>
    </location>
</feature>
<dbReference type="GO" id="GO:0005886">
    <property type="term" value="C:plasma membrane"/>
    <property type="evidence" value="ECO:0007669"/>
    <property type="project" value="UniProtKB-SubCell"/>
</dbReference>
<organism evidence="8 9">
    <name type="scientific">Hymenobacter gummosus</name>
    <dbReference type="NCBI Taxonomy" id="1776032"/>
    <lineage>
        <taxon>Bacteria</taxon>
        <taxon>Pseudomonadati</taxon>
        <taxon>Bacteroidota</taxon>
        <taxon>Cytophagia</taxon>
        <taxon>Cytophagales</taxon>
        <taxon>Hymenobacteraceae</taxon>
        <taxon>Hymenobacter</taxon>
    </lineage>
</organism>
<keyword evidence="2" id="KW-1003">Cell membrane</keyword>
<dbReference type="OrthoDB" id="9805018at2"/>
<feature type="transmembrane region" description="Helical" evidence="6">
    <location>
        <begin position="681"/>
        <end position="701"/>
    </location>
</feature>
<protein>
    <recommendedName>
        <fullName evidence="7">SSD domain-containing protein</fullName>
    </recommendedName>
</protein>
<feature type="transmembrane region" description="Helical" evidence="6">
    <location>
        <begin position="389"/>
        <end position="407"/>
    </location>
</feature>
<dbReference type="InterPro" id="IPR004869">
    <property type="entry name" value="MMPL_dom"/>
</dbReference>
<evidence type="ECO:0000313" key="9">
    <source>
        <dbReference type="Proteomes" id="UP000282184"/>
    </source>
</evidence>
<feature type="transmembrane region" description="Helical" evidence="6">
    <location>
        <begin position="207"/>
        <end position="226"/>
    </location>
</feature>
<dbReference type="Pfam" id="PF03176">
    <property type="entry name" value="MMPL"/>
    <property type="match status" value="1"/>
</dbReference>
<dbReference type="PANTHER" id="PTHR33406:SF12">
    <property type="entry name" value="BLR2997 PROTEIN"/>
    <property type="match status" value="1"/>
</dbReference>